<dbReference type="AlphaFoldDB" id="A0A175W026"/>
<proteinExistence type="predicted"/>
<feature type="compositionally biased region" description="Basic residues" evidence="1">
    <location>
        <begin position="92"/>
        <end position="103"/>
    </location>
</feature>
<dbReference type="STRING" id="100816.A0A175W026"/>
<keyword evidence="3" id="KW-1185">Reference proteome</keyword>
<name>A0A175W026_9PEZI</name>
<evidence type="ECO:0000313" key="3">
    <source>
        <dbReference type="Proteomes" id="UP000078237"/>
    </source>
</evidence>
<dbReference type="EMBL" id="LCTW02000190">
    <property type="protein sequence ID" value="KXX76841.1"/>
    <property type="molecule type" value="Genomic_DNA"/>
</dbReference>
<dbReference type="Proteomes" id="UP000078237">
    <property type="component" value="Unassembled WGS sequence"/>
</dbReference>
<gene>
    <name evidence="2" type="ORF">MMYC01_206395</name>
</gene>
<comment type="caution">
    <text evidence="2">The sequence shown here is derived from an EMBL/GenBank/DDBJ whole genome shotgun (WGS) entry which is preliminary data.</text>
</comment>
<protein>
    <submittedName>
        <fullName evidence="2">Uncharacterized protein</fullName>
    </submittedName>
</protein>
<accession>A0A175W026</accession>
<evidence type="ECO:0000256" key="1">
    <source>
        <dbReference type="SAM" id="MobiDB-lite"/>
    </source>
</evidence>
<dbReference type="VEuPathDB" id="FungiDB:MMYC01_206395"/>
<sequence length="221" mass="24027">MSGHSDSSSSRSRYRERRLPKTAAVNALLYFSGRNPMMVKGIRAYGSDDMETRSTGSGASTFSWSSRRSDVYLVESTTPYWHDYPDPEPTTRKKQKSSKKSRSSRAFPLRPPTGTWPRNATVHDVSDDDDHDDGSVEGFATYGQPHTPFPHPGMMPPHSHSPGFPPGASQPVRPGMYTHTNPPAPPHPAGFAPPPARAAAPPPPRGHFVPGRGGIQVFADG</sequence>
<feature type="region of interest" description="Disordered" evidence="1">
    <location>
        <begin position="77"/>
        <end position="221"/>
    </location>
</feature>
<feature type="compositionally biased region" description="Pro residues" evidence="1">
    <location>
        <begin position="182"/>
        <end position="205"/>
    </location>
</feature>
<organism evidence="2 3">
    <name type="scientific">Madurella mycetomatis</name>
    <dbReference type="NCBI Taxonomy" id="100816"/>
    <lineage>
        <taxon>Eukaryota</taxon>
        <taxon>Fungi</taxon>
        <taxon>Dikarya</taxon>
        <taxon>Ascomycota</taxon>
        <taxon>Pezizomycotina</taxon>
        <taxon>Sordariomycetes</taxon>
        <taxon>Sordariomycetidae</taxon>
        <taxon>Sordariales</taxon>
        <taxon>Sordariales incertae sedis</taxon>
        <taxon>Madurella</taxon>
    </lineage>
</organism>
<dbReference type="OrthoDB" id="5242940at2759"/>
<reference evidence="2 3" key="1">
    <citation type="journal article" date="2016" name="Genome Announc.">
        <title>Genome Sequence of Madurella mycetomatis mm55, Isolated from a Human Mycetoma Case in Sudan.</title>
        <authorList>
            <person name="Smit S."/>
            <person name="Derks M.F."/>
            <person name="Bervoets S."/>
            <person name="Fahal A."/>
            <person name="van Leeuwen W."/>
            <person name="van Belkum A."/>
            <person name="van de Sande W.W."/>
        </authorList>
    </citation>
    <scope>NUCLEOTIDE SEQUENCE [LARGE SCALE GENOMIC DNA]</scope>
    <source>
        <strain evidence="3">mm55</strain>
    </source>
</reference>
<evidence type="ECO:0000313" key="2">
    <source>
        <dbReference type="EMBL" id="KXX76841.1"/>
    </source>
</evidence>